<dbReference type="InterPro" id="IPR016288">
    <property type="entry name" value="Beta_cellobiohydrolase"/>
</dbReference>
<sequence length="203" mass="22024">MKLAPDALGDFECMTQAQIDERLGMLRYATEKFREKAPKTYAYLDGGNADWVAAGTTPDQLEAAGIRNVWGFAVNVSNYYTTSASASYAQNVAGGLGYDAKFVIDTTATATVRTARQAECKRNPSNSLHVYAAGAAALSPARVRMGRKHRARGRGGRHTCTSKTRCASAKAGSRRRSDVDDRRVVQSTPDGLCADFHLNIPLW</sequence>
<evidence type="ECO:0000256" key="1">
    <source>
        <dbReference type="SAM" id="MobiDB-lite"/>
    </source>
</evidence>
<protein>
    <submittedName>
        <fullName evidence="2">Glycoside hydrolase family 6 protein</fullName>
    </submittedName>
</protein>
<dbReference type="AlphaFoldDB" id="A0A6G4XA47"/>
<dbReference type="InterPro" id="IPR036434">
    <property type="entry name" value="Beta_cellobiohydrolase_sf"/>
</dbReference>
<evidence type="ECO:0000313" key="2">
    <source>
        <dbReference type="EMBL" id="NGO74123.1"/>
    </source>
</evidence>
<dbReference type="RefSeq" id="WP_165329645.1">
    <property type="nucleotide sequence ID" value="NZ_JAAKZW010000001.1"/>
</dbReference>
<dbReference type="Pfam" id="PF01341">
    <property type="entry name" value="Glyco_hydro_6"/>
    <property type="match status" value="1"/>
</dbReference>
<dbReference type="EMBL" id="JAAKZW010000001">
    <property type="protein sequence ID" value="NGO74123.1"/>
    <property type="molecule type" value="Genomic_DNA"/>
</dbReference>
<keyword evidence="2" id="KW-0378">Hydrolase</keyword>
<dbReference type="Gene3D" id="3.20.20.40">
    <property type="entry name" value="1, 4-beta cellobiohydrolase"/>
    <property type="match status" value="1"/>
</dbReference>
<reference evidence="2 3" key="1">
    <citation type="submission" date="2020-02" db="EMBL/GenBank/DDBJ databases">
        <title>Whole-genome analyses of novel actinobacteria.</title>
        <authorList>
            <person name="Sahin N."/>
            <person name="Tokatli A."/>
        </authorList>
    </citation>
    <scope>NUCLEOTIDE SEQUENCE [LARGE SCALE GENOMIC DNA]</scope>
    <source>
        <strain evidence="2 3">YC504</strain>
    </source>
</reference>
<dbReference type="GO" id="GO:0030245">
    <property type="term" value="P:cellulose catabolic process"/>
    <property type="evidence" value="ECO:0007669"/>
    <property type="project" value="InterPro"/>
</dbReference>
<dbReference type="GO" id="GO:0004553">
    <property type="term" value="F:hydrolase activity, hydrolyzing O-glycosyl compounds"/>
    <property type="evidence" value="ECO:0007669"/>
    <property type="project" value="InterPro"/>
</dbReference>
<proteinExistence type="predicted"/>
<organism evidence="2 3">
    <name type="scientific">Streptomyces mesophilus</name>
    <dbReference type="NCBI Taxonomy" id="1775132"/>
    <lineage>
        <taxon>Bacteria</taxon>
        <taxon>Bacillati</taxon>
        <taxon>Actinomycetota</taxon>
        <taxon>Actinomycetes</taxon>
        <taxon>Kitasatosporales</taxon>
        <taxon>Streptomycetaceae</taxon>
        <taxon>Streptomyces</taxon>
    </lineage>
</organism>
<gene>
    <name evidence="2" type="ORF">G6045_00230</name>
</gene>
<dbReference type="SUPFAM" id="SSF51989">
    <property type="entry name" value="Glycosyl hydrolases family 6, cellulases"/>
    <property type="match status" value="1"/>
</dbReference>
<name>A0A6G4XA47_9ACTN</name>
<dbReference type="Proteomes" id="UP000481109">
    <property type="component" value="Unassembled WGS sequence"/>
</dbReference>
<feature type="region of interest" description="Disordered" evidence="1">
    <location>
        <begin position="149"/>
        <end position="183"/>
    </location>
</feature>
<comment type="caution">
    <text evidence="2">The sequence shown here is derived from an EMBL/GenBank/DDBJ whole genome shotgun (WGS) entry which is preliminary data.</text>
</comment>
<keyword evidence="3" id="KW-1185">Reference proteome</keyword>
<evidence type="ECO:0000313" key="3">
    <source>
        <dbReference type="Proteomes" id="UP000481109"/>
    </source>
</evidence>
<accession>A0A6G4XA47</accession>